<keyword evidence="1" id="KW-0472">Membrane</keyword>
<evidence type="ECO:0000313" key="2">
    <source>
        <dbReference type="EMBL" id="CAF0941536.1"/>
    </source>
</evidence>
<evidence type="ECO:0000256" key="1">
    <source>
        <dbReference type="SAM" id="Phobius"/>
    </source>
</evidence>
<dbReference type="Pfam" id="PF01663">
    <property type="entry name" value="Phosphodiest"/>
    <property type="match status" value="1"/>
</dbReference>
<dbReference type="SUPFAM" id="SSF53649">
    <property type="entry name" value="Alkaline phosphatase-like"/>
    <property type="match status" value="1"/>
</dbReference>
<dbReference type="PANTHER" id="PTHR10151">
    <property type="entry name" value="ECTONUCLEOTIDE PYROPHOSPHATASE/PHOSPHODIESTERASE"/>
    <property type="match status" value="1"/>
</dbReference>
<dbReference type="EMBL" id="CAJNOE010000120">
    <property type="protein sequence ID" value="CAF0941536.1"/>
    <property type="molecule type" value="Genomic_DNA"/>
</dbReference>
<dbReference type="Gene3D" id="3.40.720.10">
    <property type="entry name" value="Alkaline Phosphatase, subunit A"/>
    <property type="match status" value="1"/>
</dbReference>
<dbReference type="Pfam" id="PF16839">
    <property type="entry name" value="Antimicrobial25"/>
    <property type="match status" value="1"/>
</dbReference>
<protein>
    <submittedName>
        <fullName evidence="2">Uncharacterized protein</fullName>
    </submittedName>
</protein>
<keyword evidence="1" id="KW-1133">Transmembrane helix</keyword>
<name>A0A814CHJ7_9BILA</name>
<dbReference type="GO" id="GO:0098542">
    <property type="term" value="P:defense response to other organism"/>
    <property type="evidence" value="ECO:0007669"/>
    <property type="project" value="InterPro"/>
</dbReference>
<dbReference type="AlphaFoldDB" id="A0A814CHJ7"/>
<gene>
    <name evidence="2" type="ORF">IZO911_LOCUS14466</name>
</gene>
<sequence>MNDSGTWPSCNRMNDGQFHPYASRLTRISSCKVRNCGIGYCQTGNNRKTCVNLQANHFFIMGQSNYQLFPINSQSTDPLDDADGNVDDYTTTNNRKKNILRWIILAVILILVIIVIIIIIVIVVHKKKPKEKSTVLIYNCSGNSTGKHDTLNYVYIYMIILGISNRKVLFIIADGIPADVLERAPIPNMKKIQQIGKYKRAYVGGDVGTYSETATISAPGYINLLTGTWGNKHNVYDNKISDPNYNYKNIFRLIKEQQINETIGIFSTWLDNRVKLIGEGLPQAGNITFDFKFDGYELDLKNFPHDSQNLYINHIDQHVINETVKCITNSGPDASWVYLQYTDDMGHAYGDSPQMLDAINILDQQIGQIYEAIQCRINQHKEEWLLVITTDHGRDIHTGQNHGGQSERERTTWIIMNHNETNNYFENFQPSIVDIMPTMMRFLNMKIPLESEREIDGIPLIGPVSLVKPDLNLNGNNLTIKWKTLNKTGNVKIWLSTTNLFKDGSIDNYTLIGNVSIENEIATFNIEKYVSNFYKIILDGEYNMVNKWISRK</sequence>
<evidence type="ECO:0000313" key="3">
    <source>
        <dbReference type="Proteomes" id="UP000663860"/>
    </source>
</evidence>
<dbReference type="InterPro" id="IPR017850">
    <property type="entry name" value="Alkaline_phosphatase_core_sf"/>
</dbReference>
<dbReference type="GO" id="GO:0016787">
    <property type="term" value="F:hydrolase activity"/>
    <property type="evidence" value="ECO:0007669"/>
    <property type="project" value="UniProtKB-ARBA"/>
</dbReference>
<dbReference type="Gene3D" id="3.30.30.110">
    <property type="entry name" value="Antibacterial factor-related peptide"/>
    <property type="match status" value="1"/>
</dbReference>
<dbReference type="Proteomes" id="UP000663860">
    <property type="component" value="Unassembled WGS sequence"/>
</dbReference>
<dbReference type="InterPro" id="IPR002591">
    <property type="entry name" value="Phosphodiest/P_Trfase"/>
</dbReference>
<feature type="transmembrane region" description="Helical" evidence="1">
    <location>
        <begin position="102"/>
        <end position="124"/>
    </location>
</feature>
<comment type="caution">
    <text evidence="2">The sequence shown here is derived from an EMBL/GenBank/DDBJ whole genome shotgun (WGS) entry which is preliminary data.</text>
</comment>
<dbReference type="PANTHER" id="PTHR10151:SF120">
    <property type="entry name" value="BIS(5'-ADENOSYL)-TRIPHOSPHATASE"/>
    <property type="match status" value="1"/>
</dbReference>
<proteinExistence type="predicted"/>
<keyword evidence="1" id="KW-0812">Transmembrane</keyword>
<dbReference type="InterPro" id="IPR038204">
    <property type="entry name" value="Abf-1/2_sf"/>
</dbReference>
<dbReference type="InterPro" id="IPR031770">
    <property type="entry name" value="Abf-1/2"/>
</dbReference>
<reference evidence="2" key="1">
    <citation type="submission" date="2021-02" db="EMBL/GenBank/DDBJ databases">
        <authorList>
            <person name="Nowell W R."/>
        </authorList>
    </citation>
    <scope>NUCLEOTIDE SEQUENCE</scope>
</reference>
<organism evidence="2 3">
    <name type="scientific">Adineta steineri</name>
    <dbReference type="NCBI Taxonomy" id="433720"/>
    <lineage>
        <taxon>Eukaryota</taxon>
        <taxon>Metazoa</taxon>
        <taxon>Spiralia</taxon>
        <taxon>Gnathifera</taxon>
        <taxon>Rotifera</taxon>
        <taxon>Eurotatoria</taxon>
        <taxon>Bdelloidea</taxon>
        <taxon>Adinetida</taxon>
        <taxon>Adinetidae</taxon>
        <taxon>Adineta</taxon>
    </lineage>
</organism>
<accession>A0A814CHJ7</accession>